<feature type="transmembrane region" description="Helical" evidence="1">
    <location>
        <begin position="131"/>
        <end position="153"/>
    </location>
</feature>
<evidence type="ECO:0000256" key="1">
    <source>
        <dbReference type="SAM" id="Phobius"/>
    </source>
</evidence>
<keyword evidence="1" id="KW-0812">Transmembrane</keyword>
<proteinExistence type="predicted"/>
<sequence>MEARYLCHLSLILAWICLLSFPSICTGMNSLEIKLKSTVFVAFSGEDLSIDGSIHKPTNQTPADLLCFDPSQKEINRTSIDPIEGEQRFQIYLKNLSSSGMYRFTYNTAEVKWFLRVTGYREPVMLDYTEIIIVAVVTGVLLVFSVLGSVFVFRGHW</sequence>
<protein>
    <submittedName>
        <fullName evidence="3">Uncharacterized protein</fullName>
    </submittedName>
</protein>
<gene>
    <name evidence="3" type="ORF">XENORESO_005604</name>
</gene>
<keyword evidence="1" id="KW-0472">Membrane</keyword>
<comment type="caution">
    <text evidence="3">The sequence shown here is derived from an EMBL/GenBank/DDBJ whole genome shotgun (WGS) entry which is preliminary data.</text>
</comment>
<feature type="signal peptide" evidence="2">
    <location>
        <begin position="1"/>
        <end position="27"/>
    </location>
</feature>
<evidence type="ECO:0000313" key="4">
    <source>
        <dbReference type="Proteomes" id="UP001444071"/>
    </source>
</evidence>
<evidence type="ECO:0000313" key="3">
    <source>
        <dbReference type="EMBL" id="MEQ2265337.1"/>
    </source>
</evidence>
<feature type="non-terminal residue" evidence="3">
    <location>
        <position position="157"/>
    </location>
</feature>
<evidence type="ECO:0000256" key="2">
    <source>
        <dbReference type="SAM" id="SignalP"/>
    </source>
</evidence>
<keyword evidence="2" id="KW-0732">Signal</keyword>
<dbReference type="EMBL" id="JAHRIM010032039">
    <property type="protein sequence ID" value="MEQ2265337.1"/>
    <property type="molecule type" value="Genomic_DNA"/>
</dbReference>
<accession>A0ABV0W6W0</accession>
<dbReference type="Proteomes" id="UP001444071">
    <property type="component" value="Unassembled WGS sequence"/>
</dbReference>
<organism evidence="3 4">
    <name type="scientific">Xenotaenia resolanae</name>
    <dbReference type="NCBI Taxonomy" id="208358"/>
    <lineage>
        <taxon>Eukaryota</taxon>
        <taxon>Metazoa</taxon>
        <taxon>Chordata</taxon>
        <taxon>Craniata</taxon>
        <taxon>Vertebrata</taxon>
        <taxon>Euteleostomi</taxon>
        <taxon>Actinopterygii</taxon>
        <taxon>Neopterygii</taxon>
        <taxon>Teleostei</taxon>
        <taxon>Neoteleostei</taxon>
        <taxon>Acanthomorphata</taxon>
        <taxon>Ovalentaria</taxon>
        <taxon>Atherinomorphae</taxon>
        <taxon>Cyprinodontiformes</taxon>
        <taxon>Goodeidae</taxon>
        <taxon>Xenotaenia</taxon>
    </lineage>
</organism>
<keyword evidence="1" id="KW-1133">Transmembrane helix</keyword>
<feature type="chain" id="PRO_5046395992" evidence="2">
    <location>
        <begin position="28"/>
        <end position="157"/>
    </location>
</feature>
<reference evidence="3 4" key="1">
    <citation type="submission" date="2021-06" db="EMBL/GenBank/DDBJ databases">
        <authorList>
            <person name="Palmer J.M."/>
        </authorList>
    </citation>
    <scope>NUCLEOTIDE SEQUENCE [LARGE SCALE GENOMIC DNA]</scope>
    <source>
        <strain evidence="3 4">XR_2019</strain>
        <tissue evidence="3">Muscle</tissue>
    </source>
</reference>
<name>A0ABV0W6W0_9TELE</name>
<keyword evidence="4" id="KW-1185">Reference proteome</keyword>